<sequence>MPRNKPPCPPYRKKAKQVSMTQKCALAKATPKENLRDSKNTKSVLWQKQELKRETANSVLQNRTFGNFRILWLPQG</sequence>
<gene>
    <name evidence="2" type="ORF">BBW65_02880</name>
</gene>
<evidence type="ECO:0000313" key="2">
    <source>
        <dbReference type="EMBL" id="ANV97811.1"/>
    </source>
</evidence>
<name>A0A1B1U4Z9_9HELI</name>
<proteinExistence type="predicted"/>
<dbReference type="KEGG" id="het:BBW65_02880"/>
<dbReference type="EMBL" id="CP016503">
    <property type="protein sequence ID" value="ANV97811.1"/>
    <property type="molecule type" value="Genomic_DNA"/>
</dbReference>
<organism evidence="2 3">
    <name type="scientific">Helicobacter enhydrae</name>
    <dbReference type="NCBI Taxonomy" id="222136"/>
    <lineage>
        <taxon>Bacteria</taxon>
        <taxon>Pseudomonadati</taxon>
        <taxon>Campylobacterota</taxon>
        <taxon>Epsilonproteobacteria</taxon>
        <taxon>Campylobacterales</taxon>
        <taxon>Helicobacteraceae</taxon>
        <taxon>Helicobacter</taxon>
    </lineage>
</organism>
<evidence type="ECO:0000313" key="3">
    <source>
        <dbReference type="Proteomes" id="UP000092884"/>
    </source>
</evidence>
<feature type="compositionally biased region" description="Pro residues" evidence="1">
    <location>
        <begin position="1"/>
        <end position="10"/>
    </location>
</feature>
<evidence type="ECO:0000256" key="1">
    <source>
        <dbReference type="SAM" id="MobiDB-lite"/>
    </source>
</evidence>
<reference evidence="3" key="1">
    <citation type="submission" date="2016-07" db="EMBL/GenBank/DDBJ databases">
        <authorList>
            <person name="Florea S."/>
            <person name="Webb J.S."/>
            <person name="Jaromczyk J."/>
            <person name="Schardl C.L."/>
        </authorList>
    </citation>
    <scope>NUCLEOTIDE SEQUENCE [LARGE SCALE GENOMIC DNA]</scope>
    <source>
        <strain evidence="3">MIT 01-6242</strain>
    </source>
</reference>
<accession>A0A1B1U4Z9</accession>
<keyword evidence="3" id="KW-1185">Reference proteome</keyword>
<dbReference type="Proteomes" id="UP000092884">
    <property type="component" value="Chromosome"/>
</dbReference>
<protein>
    <submittedName>
        <fullName evidence="2">Uncharacterized protein</fullName>
    </submittedName>
</protein>
<dbReference type="AlphaFoldDB" id="A0A1B1U4Z9"/>
<feature type="region of interest" description="Disordered" evidence="1">
    <location>
        <begin position="1"/>
        <end position="20"/>
    </location>
</feature>